<dbReference type="CDD" id="cd04902">
    <property type="entry name" value="ACT_3PGDH-xct"/>
    <property type="match status" value="1"/>
</dbReference>
<evidence type="ECO:0000256" key="1">
    <source>
        <dbReference type="ARBA" id="ARBA00003800"/>
    </source>
</evidence>
<keyword evidence="5 9" id="KW-0560">Oxidoreductase</keyword>
<dbReference type="EC" id="1.1.1.95" evidence="9"/>
<dbReference type="SUPFAM" id="SSF143548">
    <property type="entry name" value="Serine metabolism enzymes domain"/>
    <property type="match status" value="1"/>
</dbReference>
<dbReference type="Gene3D" id="3.40.50.720">
    <property type="entry name" value="NAD(P)-binding Rossmann-like Domain"/>
    <property type="match status" value="2"/>
</dbReference>
<dbReference type="PANTHER" id="PTHR42938:SF47">
    <property type="entry name" value="HYDROXYPYRUVATE REDUCTASE"/>
    <property type="match status" value="1"/>
</dbReference>
<dbReference type="PANTHER" id="PTHR42938">
    <property type="entry name" value="FORMATE DEHYDROGENASE 1"/>
    <property type="match status" value="1"/>
</dbReference>
<dbReference type="GO" id="GO:0051287">
    <property type="term" value="F:NAD binding"/>
    <property type="evidence" value="ECO:0007669"/>
    <property type="project" value="UniProtKB-UniRule"/>
</dbReference>
<protein>
    <recommendedName>
        <fullName evidence="4 9">D-3-phosphoglycerate dehydrogenase</fullName>
        <ecNumber evidence="9">1.1.1.95</ecNumber>
    </recommendedName>
</protein>
<dbReference type="NCBIfam" id="TIGR01327">
    <property type="entry name" value="PGDH"/>
    <property type="match status" value="1"/>
</dbReference>
<comment type="function">
    <text evidence="1">Catalyzes the reversible oxidation of 3-phospho-D-glycerate to 3-phosphonooxypyruvate, the first step of the phosphorylated L-serine biosynthesis pathway. Also catalyzes the reversible oxidation of 2-hydroxyglutarate to 2-oxoglutarate.</text>
</comment>
<dbReference type="InterPro" id="IPR045626">
    <property type="entry name" value="PGDH_ASB_dom"/>
</dbReference>
<proteinExistence type="inferred from homology"/>
<evidence type="ECO:0000256" key="5">
    <source>
        <dbReference type="ARBA" id="ARBA00023002"/>
    </source>
</evidence>
<dbReference type="UniPathway" id="UPA00135">
    <property type="reaction ID" value="UER00196"/>
</dbReference>
<keyword evidence="9" id="KW-0718">Serine biosynthesis</keyword>
<keyword evidence="12" id="KW-1185">Reference proteome</keyword>
<dbReference type="InterPro" id="IPR006236">
    <property type="entry name" value="PGDH"/>
</dbReference>
<evidence type="ECO:0000256" key="9">
    <source>
        <dbReference type="RuleBase" id="RU363003"/>
    </source>
</evidence>
<comment type="caution">
    <text evidence="11">The sequence shown here is derived from an EMBL/GenBank/DDBJ whole genome shotgun (WGS) entry which is preliminary data.</text>
</comment>
<name>A0A6N8CPF4_9BACI</name>
<dbReference type="GO" id="GO:0006564">
    <property type="term" value="P:L-serine biosynthetic process"/>
    <property type="evidence" value="ECO:0007669"/>
    <property type="project" value="UniProtKB-UniRule"/>
</dbReference>
<evidence type="ECO:0000313" key="12">
    <source>
        <dbReference type="Proteomes" id="UP000440978"/>
    </source>
</evidence>
<dbReference type="Pfam" id="PF19304">
    <property type="entry name" value="PGDH_inter"/>
    <property type="match status" value="1"/>
</dbReference>
<evidence type="ECO:0000259" key="10">
    <source>
        <dbReference type="PROSITE" id="PS51671"/>
    </source>
</evidence>
<comment type="catalytic activity">
    <reaction evidence="8 9">
        <text>(2R)-3-phosphoglycerate + NAD(+) = 3-phosphooxypyruvate + NADH + H(+)</text>
        <dbReference type="Rhea" id="RHEA:12641"/>
        <dbReference type="ChEBI" id="CHEBI:15378"/>
        <dbReference type="ChEBI" id="CHEBI:18110"/>
        <dbReference type="ChEBI" id="CHEBI:57540"/>
        <dbReference type="ChEBI" id="CHEBI:57945"/>
        <dbReference type="ChEBI" id="CHEBI:58272"/>
        <dbReference type="EC" id="1.1.1.95"/>
    </reaction>
</comment>
<organism evidence="11 12">
    <name type="scientific">Terrilactibacillus tamarindi</name>
    <dbReference type="NCBI Taxonomy" id="2599694"/>
    <lineage>
        <taxon>Bacteria</taxon>
        <taxon>Bacillati</taxon>
        <taxon>Bacillota</taxon>
        <taxon>Bacilli</taxon>
        <taxon>Bacillales</taxon>
        <taxon>Bacillaceae</taxon>
        <taxon>Terrilactibacillus</taxon>
    </lineage>
</organism>
<comment type="pathway">
    <text evidence="2 9">Amino-acid biosynthesis; L-serine biosynthesis; L-serine from 3-phospho-D-glycerate: step 1/3.</text>
</comment>
<dbReference type="FunFam" id="3.30.70.260:FF:000008">
    <property type="entry name" value="D-3-phosphoglycerate dehydrogenase, chloroplastic"/>
    <property type="match status" value="1"/>
</dbReference>
<evidence type="ECO:0000313" key="11">
    <source>
        <dbReference type="EMBL" id="MTT30765.1"/>
    </source>
</evidence>
<reference evidence="11 12" key="1">
    <citation type="submission" date="2019-11" db="EMBL/GenBank/DDBJ databases">
        <title>Terrilactibacillus tamarindus sp. nov. BCM23-1 isolated from bark of Tamarindus indica.</title>
        <authorList>
            <person name="Kingkaew E."/>
            <person name="Tanasupawat S."/>
        </authorList>
    </citation>
    <scope>NUCLEOTIDE SEQUENCE [LARGE SCALE GENOMIC DNA]</scope>
    <source>
        <strain evidence="11 12">BCM23-1</strain>
    </source>
</reference>
<keyword evidence="9" id="KW-0028">Amino-acid biosynthesis</keyword>
<evidence type="ECO:0000256" key="7">
    <source>
        <dbReference type="ARBA" id="ARBA00048126"/>
    </source>
</evidence>
<evidence type="ECO:0000256" key="6">
    <source>
        <dbReference type="ARBA" id="ARBA00023027"/>
    </source>
</evidence>
<dbReference type="AlphaFoldDB" id="A0A6N8CPF4"/>
<dbReference type="PROSITE" id="PS00671">
    <property type="entry name" value="D_2_HYDROXYACID_DH_3"/>
    <property type="match status" value="1"/>
</dbReference>
<evidence type="ECO:0000256" key="8">
    <source>
        <dbReference type="ARBA" id="ARBA00048731"/>
    </source>
</evidence>
<dbReference type="InterPro" id="IPR045865">
    <property type="entry name" value="ACT-like_dom_sf"/>
</dbReference>
<dbReference type="Pfam" id="PF00389">
    <property type="entry name" value="2-Hacid_dh"/>
    <property type="match status" value="1"/>
</dbReference>
<comment type="similarity">
    <text evidence="3 9">Belongs to the D-isomer specific 2-hydroxyacid dehydrogenase family.</text>
</comment>
<feature type="domain" description="ACT" evidence="10">
    <location>
        <begin position="455"/>
        <end position="530"/>
    </location>
</feature>
<dbReference type="InterPro" id="IPR002912">
    <property type="entry name" value="ACT_dom"/>
</dbReference>
<dbReference type="Gene3D" id="3.30.1330.90">
    <property type="entry name" value="D-3-phosphoglycerate dehydrogenase, domain 3"/>
    <property type="match status" value="1"/>
</dbReference>
<dbReference type="Gene3D" id="3.30.70.260">
    <property type="match status" value="1"/>
</dbReference>
<dbReference type="OrthoDB" id="9805416at2"/>
<dbReference type="InterPro" id="IPR006139">
    <property type="entry name" value="D-isomer_2_OHA_DH_cat_dom"/>
</dbReference>
<dbReference type="SUPFAM" id="SSF55021">
    <property type="entry name" value="ACT-like"/>
    <property type="match status" value="1"/>
</dbReference>
<evidence type="ECO:0000256" key="4">
    <source>
        <dbReference type="ARBA" id="ARBA00021582"/>
    </source>
</evidence>
<dbReference type="CDD" id="cd12173">
    <property type="entry name" value="PGDH_4"/>
    <property type="match status" value="1"/>
</dbReference>
<dbReference type="PROSITE" id="PS00065">
    <property type="entry name" value="D_2_HYDROXYACID_DH_1"/>
    <property type="match status" value="1"/>
</dbReference>
<dbReference type="InterPro" id="IPR029009">
    <property type="entry name" value="ASB_dom_sf"/>
</dbReference>
<dbReference type="FunFam" id="3.40.50.720:FF:000021">
    <property type="entry name" value="D-3-phosphoglycerate dehydrogenase"/>
    <property type="match status" value="1"/>
</dbReference>
<dbReference type="RefSeq" id="WP_155216260.1">
    <property type="nucleotide sequence ID" value="NZ_WNHB01000002.1"/>
</dbReference>
<comment type="catalytic activity">
    <reaction evidence="7">
        <text>(R)-2-hydroxyglutarate + NAD(+) = 2-oxoglutarate + NADH + H(+)</text>
        <dbReference type="Rhea" id="RHEA:49612"/>
        <dbReference type="ChEBI" id="CHEBI:15378"/>
        <dbReference type="ChEBI" id="CHEBI:15801"/>
        <dbReference type="ChEBI" id="CHEBI:16810"/>
        <dbReference type="ChEBI" id="CHEBI:57540"/>
        <dbReference type="ChEBI" id="CHEBI:57945"/>
        <dbReference type="EC" id="1.1.1.399"/>
    </reaction>
</comment>
<evidence type="ECO:0000256" key="3">
    <source>
        <dbReference type="ARBA" id="ARBA00005854"/>
    </source>
</evidence>
<dbReference type="Pfam" id="PF01842">
    <property type="entry name" value="ACT"/>
    <property type="match status" value="1"/>
</dbReference>
<gene>
    <name evidence="11" type="ORF">GMB86_01890</name>
</gene>
<dbReference type="SUPFAM" id="SSF51735">
    <property type="entry name" value="NAD(P)-binding Rossmann-fold domains"/>
    <property type="match status" value="1"/>
</dbReference>
<dbReference type="InterPro" id="IPR029752">
    <property type="entry name" value="D-isomer_DH_CS1"/>
</dbReference>
<dbReference type="EMBL" id="WNHB01000002">
    <property type="protein sequence ID" value="MTT30765.1"/>
    <property type="molecule type" value="Genomic_DNA"/>
</dbReference>
<dbReference type="Pfam" id="PF02826">
    <property type="entry name" value="2-Hacid_dh_C"/>
    <property type="match status" value="1"/>
</dbReference>
<dbReference type="PROSITE" id="PS51671">
    <property type="entry name" value="ACT"/>
    <property type="match status" value="1"/>
</dbReference>
<accession>A0A6N8CPF4</accession>
<keyword evidence="6 9" id="KW-0520">NAD</keyword>
<dbReference type="InterPro" id="IPR036291">
    <property type="entry name" value="NAD(P)-bd_dom_sf"/>
</dbReference>
<dbReference type="Proteomes" id="UP000440978">
    <property type="component" value="Unassembled WGS sequence"/>
</dbReference>
<sequence>MYKVLVSDPISDTGIKALTDHPDFLVEKQTNLTPDQLKSIIGEYDALIVRSQTTVTAEIIQAADRLKVIARAGVGVDNIDIQAATRKGVIVVNAPNGNTIAATEHTLAMMLSLARQIPQAYISMTEEKWDRKTFKGVELFEKTLGVIGTGRIGTEVAKRAKSFEMNILAYDPFLTEEKAKKLGFTKASLDEIAEQADFITVHTPLTKETKGLIDANYLSKTKPGVRIVNCARGGIIDEAALAEAVQSGHVAGAALDVFEHEPLDNETFRHHPNIIVTPHLGASTAEAQEKVAQSVSEEIIDIFTSQNIQHAINVPRMSAEVQQKMKPYLELGEQIAQLIIQLFKKAPDKITVDYYGDLTEEDTGLLTRTLIKGILSYHLSDSVNIINVLQLLKEQGLTYTVQKNASRHGFANYMSLTLHHGAETATIGATVLNGFGGRIVNINDYRIDLIPERYMLSIRHFDVPGMIGRVGSILGENGVNIGNMQVGRKAVGGEAIMMLTVDKPVSNQVIDKLLTLPDLEHVQLVEIKNGDTTKNTEEAVH</sequence>
<dbReference type="InterPro" id="IPR029753">
    <property type="entry name" value="D-isomer_DH_CS"/>
</dbReference>
<dbReference type="SUPFAM" id="SSF52283">
    <property type="entry name" value="Formate/glycerate dehydrogenase catalytic domain-like"/>
    <property type="match status" value="1"/>
</dbReference>
<dbReference type="GO" id="GO:0004617">
    <property type="term" value="F:phosphoglycerate dehydrogenase activity"/>
    <property type="evidence" value="ECO:0007669"/>
    <property type="project" value="UniProtKB-UniRule"/>
</dbReference>
<evidence type="ECO:0000256" key="2">
    <source>
        <dbReference type="ARBA" id="ARBA00005216"/>
    </source>
</evidence>
<dbReference type="InterPro" id="IPR006140">
    <property type="entry name" value="D-isomer_DH_NAD-bd"/>
</dbReference>